<dbReference type="SUPFAM" id="SSF55729">
    <property type="entry name" value="Acyl-CoA N-acyltransferases (Nat)"/>
    <property type="match status" value="1"/>
</dbReference>
<dbReference type="InterPro" id="IPR000182">
    <property type="entry name" value="GNAT_dom"/>
</dbReference>
<accession>A0AB37U7C3</accession>
<dbReference type="PROSITE" id="PS51186">
    <property type="entry name" value="GNAT"/>
    <property type="match status" value="1"/>
</dbReference>
<dbReference type="AlphaFoldDB" id="A0AB37U7C3"/>
<proteinExistence type="predicted"/>
<protein>
    <recommendedName>
        <fullName evidence="1">N-acetyltransferase domain-containing protein</fullName>
    </recommendedName>
</protein>
<dbReference type="CDD" id="cd04301">
    <property type="entry name" value="NAT_SF"/>
    <property type="match status" value="1"/>
</dbReference>
<evidence type="ECO:0000313" key="3">
    <source>
        <dbReference type="Proteomes" id="UP000282574"/>
    </source>
</evidence>
<dbReference type="Gene3D" id="3.40.630.30">
    <property type="match status" value="1"/>
</dbReference>
<keyword evidence="3" id="KW-1185">Reference proteome</keyword>
<sequence>MLKFQPVLPYRCIVLAMHGFQPLLELKTFKVPLTKLYLLPDFQRRGIGTFLIRQLIAQAKALNAPLRLRVLAVNPARRLYEREGFSVQAQIEERIFMEYKVKS</sequence>
<feature type="domain" description="N-acetyltransferase" evidence="1">
    <location>
        <begin position="1"/>
        <end position="102"/>
    </location>
</feature>
<evidence type="ECO:0000259" key="1">
    <source>
        <dbReference type="PROSITE" id="PS51186"/>
    </source>
</evidence>
<dbReference type="Pfam" id="PF13508">
    <property type="entry name" value="Acetyltransf_7"/>
    <property type="match status" value="1"/>
</dbReference>
<reference evidence="2 3" key="1">
    <citation type="journal article" date="2019" name="Genome Biol. Evol.">
        <title>Day and night: Metabolic profiles and evolutionary relationships of six axenic non-marine cyanobacteria.</title>
        <authorList>
            <person name="Will S.E."/>
            <person name="Henke P."/>
            <person name="Boedeker C."/>
            <person name="Huang S."/>
            <person name="Brinkmann H."/>
            <person name="Rohde M."/>
            <person name="Jarek M."/>
            <person name="Friedl T."/>
            <person name="Seufert S."/>
            <person name="Schumacher M."/>
            <person name="Overmann J."/>
            <person name="Neumann-Schaal M."/>
            <person name="Petersen J."/>
        </authorList>
    </citation>
    <scope>NUCLEOTIDE SEQUENCE [LARGE SCALE GENOMIC DNA]</scope>
    <source>
        <strain evidence="2 3">SAG 39.79</strain>
    </source>
</reference>
<dbReference type="GO" id="GO:0016747">
    <property type="term" value="F:acyltransferase activity, transferring groups other than amino-acyl groups"/>
    <property type="evidence" value="ECO:0007669"/>
    <property type="project" value="InterPro"/>
</dbReference>
<dbReference type="InterPro" id="IPR016181">
    <property type="entry name" value="Acyl_CoA_acyltransferase"/>
</dbReference>
<organism evidence="2 3">
    <name type="scientific">Chroococcidiopsis cubana SAG 39.79</name>
    <dbReference type="NCBI Taxonomy" id="388085"/>
    <lineage>
        <taxon>Bacteria</taxon>
        <taxon>Bacillati</taxon>
        <taxon>Cyanobacteriota</taxon>
        <taxon>Cyanophyceae</taxon>
        <taxon>Chroococcidiopsidales</taxon>
        <taxon>Chroococcidiopsidaceae</taxon>
        <taxon>Chroococcidiopsis</taxon>
    </lineage>
</organism>
<gene>
    <name evidence="2" type="ORF">DSM107010_72900</name>
</gene>
<name>A0AB37U7C3_9CYAN</name>
<dbReference type="Proteomes" id="UP000282574">
    <property type="component" value="Unassembled WGS sequence"/>
</dbReference>
<dbReference type="RefSeq" id="WP_127025417.1">
    <property type="nucleotide sequence ID" value="NZ_RSCK01000244.1"/>
</dbReference>
<comment type="caution">
    <text evidence="2">The sequence shown here is derived from an EMBL/GenBank/DDBJ whole genome shotgun (WGS) entry which is preliminary data.</text>
</comment>
<evidence type="ECO:0000313" key="2">
    <source>
        <dbReference type="EMBL" id="RUS92785.1"/>
    </source>
</evidence>
<dbReference type="EMBL" id="RSCK01000244">
    <property type="protein sequence ID" value="RUS92785.1"/>
    <property type="molecule type" value="Genomic_DNA"/>
</dbReference>